<dbReference type="Proteomes" id="UP000030011">
    <property type="component" value="Unassembled WGS sequence"/>
</dbReference>
<dbReference type="Pfam" id="PF04075">
    <property type="entry name" value="F420H2_quin_red"/>
    <property type="match status" value="1"/>
</dbReference>
<comment type="catalytic activity">
    <reaction evidence="2">
        <text>oxidized coenzyme F420-(gamma-L-Glu)(n) + a quinol + H(+) = reduced coenzyme F420-(gamma-L-Glu)(n) + a quinone</text>
        <dbReference type="Rhea" id="RHEA:39663"/>
        <dbReference type="Rhea" id="RHEA-COMP:12939"/>
        <dbReference type="Rhea" id="RHEA-COMP:14378"/>
        <dbReference type="ChEBI" id="CHEBI:15378"/>
        <dbReference type="ChEBI" id="CHEBI:24646"/>
        <dbReference type="ChEBI" id="CHEBI:132124"/>
        <dbReference type="ChEBI" id="CHEBI:133980"/>
        <dbReference type="ChEBI" id="CHEBI:139511"/>
    </reaction>
</comment>
<comment type="caution">
    <text evidence="3">The sequence shown here is derived from an EMBL/GenBank/DDBJ whole genome shotgun (WGS) entry which is preliminary data.</text>
</comment>
<protein>
    <submittedName>
        <fullName evidence="3">Nitroreductase</fullName>
    </submittedName>
</protein>
<accession>A0A0A0JSP1</accession>
<reference evidence="3 4" key="1">
    <citation type="submission" date="2013-08" db="EMBL/GenBank/DDBJ databases">
        <title>The genome sequence of Knoellia subterranea.</title>
        <authorList>
            <person name="Zhu W."/>
            <person name="Wang G."/>
        </authorList>
    </citation>
    <scope>NUCLEOTIDE SEQUENCE [LARGE SCALE GENOMIC DNA]</scope>
    <source>
        <strain evidence="3 4">KCTC 19937</strain>
    </source>
</reference>
<dbReference type="EMBL" id="AVPK01000001">
    <property type="protein sequence ID" value="KGN39072.1"/>
    <property type="molecule type" value="Genomic_DNA"/>
</dbReference>
<comment type="similarity">
    <text evidence="1">Belongs to the F420H(2)-dependent quinone reductase family.</text>
</comment>
<dbReference type="PANTHER" id="PTHR39428">
    <property type="entry name" value="F420H(2)-DEPENDENT QUINONE REDUCTASE RV1261C"/>
    <property type="match status" value="1"/>
</dbReference>
<evidence type="ECO:0000313" key="4">
    <source>
        <dbReference type="Proteomes" id="UP000030011"/>
    </source>
</evidence>
<evidence type="ECO:0000256" key="2">
    <source>
        <dbReference type="ARBA" id="ARBA00049106"/>
    </source>
</evidence>
<gene>
    <name evidence="3" type="ORF">N803_00705</name>
</gene>
<evidence type="ECO:0000313" key="3">
    <source>
        <dbReference type="EMBL" id="KGN39072.1"/>
    </source>
</evidence>
<sequence>MTGTYVPSPSDWVRKQVETIEATGTTESVDIQGRPVVMLTMNGITGSVRKVPLMRVEHDGLYAAVASKGGAPEHPKWYANLRRNPVIEVQDGTRTWVARARELAGAERDAWWERCVAAFPNYAEYQTKTERLIPVFVLEPVDAS</sequence>
<dbReference type="AlphaFoldDB" id="A0A0A0JSP1"/>
<dbReference type="PANTHER" id="PTHR39428:SF3">
    <property type="entry name" value="DEAZAFLAVIN-DEPENDENT NITROREDUCTASE"/>
    <property type="match status" value="1"/>
</dbReference>
<dbReference type="eggNOG" id="COG1846">
    <property type="taxonomic scope" value="Bacteria"/>
</dbReference>
<dbReference type="Gene3D" id="2.30.110.10">
    <property type="entry name" value="Electron Transport, Fmn-binding Protein, Chain A"/>
    <property type="match status" value="1"/>
</dbReference>
<dbReference type="GO" id="GO:0070967">
    <property type="term" value="F:coenzyme F420 binding"/>
    <property type="evidence" value="ECO:0007669"/>
    <property type="project" value="TreeGrafter"/>
</dbReference>
<organism evidence="3 4">
    <name type="scientific">Knoellia subterranea KCTC 19937</name>
    <dbReference type="NCBI Taxonomy" id="1385521"/>
    <lineage>
        <taxon>Bacteria</taxon>
        <taxon>Bacillati</taxon>
        <taxon>Actinomycetota</taxon>
        <taxon>Actinomycetes</taxon>
        <taxon>Micrococcales</taxon>
        <taxon>Intrasporangiaceae</taxon>
        <taxon>Knoellia</taxon>
    </lineage>
</organism>
<dbReference type="InterPro" id="IPR012349">
    <property type="entry name" value="Split_barrel_FMN-bd"/>
</dbReference>
<dbReference type="InterPro" id="IPR004378">
    <property type="entry name" value="F420H2_quin_Rdtase"/>
</dbReference>
<dbReference type="STRING" id="1385521.N803_00705"/>
<dbReference type="NCBIfam" id="TIGR00026">
    <property type="entry name" value="hi_GC_TIGR00026"/>
    <property type="match status" value="1"/>
</dbReference>
<evidence type="ECO:0000256" key="1">
    <source>
        <dbReference type="ARBA" id="ARBA00008710"/>
    </source>
</evidence>
<keyword evidence="4" id="KW-1185">Reference proteome</keyword>
<dbReference type="SUPFAM" id="SSF50475">
    <property type="entry name" value="FMN-binding split barrel"/>
    <property type="match status" value="1"/>
</dbReference>
<name>A0A0A0JSP1_9MICO</name>
<dbReference type="GO" id="GO:0005886">
    <property type="term" value="C:plasma membrane"/>
    <property type="evidence" value="ECO:0007669"/>
    <property type="project" value="TreeGrafter"/>
</dbReference>
<proteinExistence type="inferred from homology"/>
<dbReference type="GO" id="GO:0016491">
    <property type="term" value="F:oxidoreductase activity"/>
    <property type="evidence" value="ECO:0007669"/>
    <property type="project" value="InterPro"/>
</dbReference>